<dbReference type="InterPro" id="IPR000522">
    <property type="entry name" value="ABC_transptr_permease_BtuC"/>
</dbReference>
<feature type="transmembrane region" description="Helical" evidence="8">
    <location>
        <begin position="92"/>
        <end position="112"/>
    </location>
</feature>
<evidence type="ECO:0000313" key="9">
    <source>
        <dbReference type="EMBL" id="TFH81110.1"/>
    </source>
</evidence>
<dbReference type="GO" id="GO:0033214">
    <property type="term" value="P:siderophore-iron import into cell"/>
    <property type="evidence" value="ECO:0007669"/>
    <property type="project" value="TreeGrafter"/>
</dbReference>
<evidence type="ECO:0000256" key="8">
    <source>
        <dbReference type="SAM" id="Phobius"/>
    </source>
</evidence>
<evidence type="ECO:0000313" key="10">
    <source>
        <dbReference type="Proteomes" id="UP000297872"/>
    </source>
</evidence>
<evidence type="ECO:0000256" key="3">
    <source>
        <dbReference type="ARBA" id="ARBA00022448"/>
    </source>
</evidence>
<keyword evidence="3" id="KW-0813">Transport</keyword>
<evidence type="ECO:0000256" key="2">
    <source>
        <dbReference type="ARBA" id="ARBA00007935"/>
    </source>
</evidence>
<proteinExistence type="inferred from homology"/>
<accession>A0A4Y8VKX2</accession>
<dbReference type="OrthoDB" id="9811721at2"/>
<dbReference type="PANTHER" id="PTHR30472:SF41">
    <property type="entry name" value="TRANSPORT SYSTEM PERMEASE PROTEIN"/>
    <property type="match status" value="1"/>
</dbReference>
<comment type="similarity">
    <text evidence="2">Belongs to the binding-protein-dependent transport system permease family. FecCD subfamily.</text>
</comment>
<dbReference type="InterPro" id="IPR037294">
    <property type="entry name" value="ABC_BtuC-like"/>
</dbReference>
<evidence type="ECO:0000256" key="6">
    <source>
        <dbReference type="ARBA" id="ARBA00022989"/>
    </source>
</evidence>
<dbReference type="AlphaFoldDB" id="A0A4Y8VKX2"/>
<dbReference type="Proteomes" id="UP000297872">
    <property type="component" value="Unassembled WGS sequence"/>
</dbReference>
<sequence length="339" mass="35615">MGKVFIYTIAGLMAVLLLFMLSLALGSVSIPIQDIIAILLGKGEGVANPSYSYIVLESRLPQAFTALLAGAALSVSGLLLQTTFRNPLAGPDVFGISSGASLAVAIVMFILGGNISLGSYTTNGYLAILVSAFVGAMIIICMISLLSTMVKSHVVLLIIGIMIGYLASSAISLLNFYATAEGVKSYMIWGLGSFGNVTMGNVPLLAGIVLIGSFFALMMSKPLNALLLGEQYAASLGFEISKIRLTLLLITGVLTAVVTAFCGPIAFIGLVTPHLARMLLSTDNHRLLIPFTMMAGCLMAQICNLLCSLPCWNGTLPLNAVTPLFGAPIVIYILLKVKR</sequence>
<keyword evidence="6 8" id="KW-1133">Transmembrane helix</keyword>
<evidence type="ECO:0000256" key="5">
    <source>
        <dbReference type="ARBA" id="ARBA00022692"/>
    </source>
</evidence>
<dbReference type="GO" id="GO:0005886">
    <property type="term" value="C:plasma membrane"/>
    <property type="evidence" value="ECO:0007669"/>
    <property type="project" value="UniProtKB-SubCell"/>
</dbReference>
<feature type="transmembrane region" description="Helical" evidence="8">
    <location>
        <begin position="154"/>
        <end position="178"/>
    </location>
</feature>
<dbReference type="RefSeq" id="WP_134843466.1">
    <property type="nucleotide sequence ID" value="NZ_SGVY01000018.1"/>
</dbReference>
<comment type="subcellular location">
    <subcellularLocation>
        <location evidence="1">Cell membrane</location>
        <topology evidence="1">Multi-pass membrane protein</topology>
    </subcellularLocation>
</comment>
<feature type="transmembrane region" description="Helical" evidence="8">
    <location>
        <begin position="12"/>
        <end position="40"/>
    </location>
</feature>
<comment type="caution">
    <text evidence="9">The sequence shown here is derived from an EMBL/GenBank/DDBJ whole genome shotgun (WGS) entry which is preliminary data.</text>
</comment>
<evidence type="ECO:0000256" key="4">
    <source>
        <dbReference type="ARBA" id="ARBA00022475"/>
    </source>
</evidence>
<dbReference type="SUPFAM" id="SSF81345">
    <property type="entry name" value="ABC transporter involved in vitamin B12 uptake, BtuC"/>
    <property type="match status" value="1"/>
</dbReference>
<feature type="transmembrane region" description="Helical" evidence="8">
    <location>
        <begin position="198"/>
        <end position="218"/>
    </location>
</feature>
<evidence type="ECO:0000256" key="7">
    <source>
        <dbReference type="ARBA" id="ARBA00023136"/>
    </source>
</evidence>
<feature type="transmembrane region" description="Helical" evidence="8">
    <location>
        <begin position="316"/>
        <end position="335"/>
    </location>
</feature>
<feature type="transmembrane region" description="Helical" evidence="8">
    <location>
        <begin position="124"/>
        <end position="147"/>
    </location>
</feature>
<keyword evidence="7 8" id="KW-0472">Membrane</keyword>
<dbReference type="PANTHER" id="PTHR30472">
    <property type="entry name" value="FERRIC ENTEROBACTIN TRANSPORT SYSTEM PERMEASE PROTEIN"/>
    <property type="match status" value="1"/>
</dbReference>
<feature type="transmembrane region" description="Helical" evidence="8">
    <location>
        <begin position="60"/>
        <end position="80"/>
    </location>
</feature>
<gene>
    <name evidence="9" type="ORF">EXN75_08535</name>
</gene>
<evidence type="ECO:0000256" key="1">
    <source>
        <dbReference type="ARBA" id="ARBA00004651"/>
    </source>
</evidence>
<dbReference type="Gene3D" id="1.10.3470.10">
    <property type="entry name" value="ABC transporter involved in vitamin B12 uptake, BtuC"/>
    <property type="match status" value="1"/>
</dbReference>
<keyword evidence="10" id="KW-1185">Reference proteome</keyword>
<protein>
    <submittedName>
        <fullName evidence="9">Iron ABC transporter permease</fullName>
    </submittedName>
</protein>
<keyword evidence="4" id="KW-1003">Cell membrane</keyword>
<dbReference type="GeneID" id="302995335"/>
<dbReference type="GO" id="GO:0022857">
    <property type="term" value="F:transmembrane transporter activity"/>
    <property type="evidence" value="ECO:0007669"/>
    <property type="project" value="InterPro"/>
</dbReference>
<organism evidence="9 10">
    <name type="scientific">Segatella hominis</name>
    <dbReference type="NCBI Taxonomy" id="2518605"/>
    <lineage>
        <taxon>Bacteria</taxon>
        <taxon>Pseudomonadati</taxon>
        <taxon>Bacteroidota</taxon>
        <taxon>Bacteroidia</taxon>
        <taxon>Bacteroidales</taxon>
        <taxon>Prevotellaceae</taxon>
        <taxon>Segatella</taxon>
    </lineage>
</organism>
<dbReference type="Pfam" id="PF01032">
    <property type="entry name" value="FecCD"/>
    <property type="match status" value="1"/>
</dbReference>
<reference evidence="9 10" key="1">
    <citation type="submission" date="2019-02" db="EMBL/GenBank/DDBJ databases">
        <title>Draft Genome Sequence of the Prevotella sp. BCRC 81118, Isolated from Human Feces.</title>
        <authorList>
            <person name="Huang C.-H."/>
        </authorList>
    </citation>
    <scope>NUCLEOTIDE SEQUENCE [LARGE SCALE GENOMIC DNA]</scope>
    <source>
        <strain evidence="9 10">BCRC 81118</strain>
    </source>
</reference>
<dbReference type="CDD" id="cd06550">
    <property type="entry name" value="TM_ABC_iron-siderophores_like"/>
    <property type="match status" value="1"/>
</dbReference>
<feature type="transmembrane region" description="Helical" evidence="8">
    <location>
        <begin position="287"/>
        <end position="309"/>
    </location>
</feature>
<name>A0A4Y8VKX2_9BACT</name>
<dbReference type="EMBL" id="SGVY01000018">
    <property type="protein sequence ID" value="TFH81110.1"/>
    <property type="molecule type" value="Genomic_DNA"/>
</dbReference>
<feature type="transmembrane region" description="Helical" evidence="8">
    <location>
        <begin position="245"/>
        <end position="267"/>
    </location>
</feature>
<keyword evidence="5 8" id="KW-0812">Transmembrane</keyword>